<feature type="domain" description="AMP-dependent synthetase/ligase" evidence="1">
    <location>
        <begin position="2"/>
        <end position="72"/>
    </location>
</feature>
<dbReference type="OrthoDB" id="1700726at2759"/>
<accession>A0A2Z6NB80</accession>
<dbReference type="Gene3D" id="3.40.50.12780">
    <property type="entry name" value="N-terminal domain of ligase-like"/>
    <property type="match status" value="1"/>
</dbReference>
<dbReference type="InterPro" id="IPR000873">
    <property type="entry name" value="AMP-dep_synth/lig_dom"/>
</dbReference>
<sequence length="196" mass="21401">APIGQGYGLTETCAGGSFSDFDDTSVGRVGPPIPCSYIKLIDWPEGGYSTTDSPMPRGEIVIGGPNITLGYFKNEEKTRESYKVDEKGIRWFYTGDVGRFHADGCLEIIDRKKDIVKLQHGEYVSLGKVEAAILGSPFVDNIMLYADSFQSYCVALVAVSRPALEEWASKQGITYSDISELCGKEEAVKEVHASLV</sequence>
<gene>
    <name evidence="2" type="ORF">TSUD_300600</name>
</gene>
<dbReference type="AlphaFoldDB" id="A0A2Z6NB80"/>
<feature type="non-terminal residue" evidence="2">
    <location>
        <position position="1"/>
    </location>
</feature>
<dbReference type="PANTHER" id="PTHR43272">
    <property type="entry name" value="LONG-CHAIN-FATTY-ACID--COA LIGASE"/>
    <property type="match status" value="1"/>
</dbReference>
<dbReference type="SUPFAM" id="SSF56801">
    <property type="entry name" value="Acetyl-CoA synthetase-like"/>
    <property type="match status" value="1"/>
</dbReference>
<evidence type="ECO:0000259" key="1">
    <source>
        <dbReference type="Pfam" id="PF00501"/>
    </source>
</evidence>
<dbReference type="PANTHER" id="PTHR43272:SF82">
    <property type="entry name" value="BACTERIAL LONG-CHAIN FATTY ACID COA SYNTHETASE"/>
    <property type="match status" value="1"/>
</dbReference>
<reference evidence="3" key="1">
    <citation type="journal article" date="2017" name="Front. Plant Sci.">
        <title>Climate Clever Clovers: New Paradigm to Reduce the Environmental Footprint of Ruminants by Breeding Low Methanogenic Forages Utilizing Haplotype Variation.</title>
        <authorList>
            <person name="Kaur P."/>
            <person name="Appels R."/>
            <person name="Bayer P.E."/>
            <person name="Keeble-Gagnere G."/>
            <person name="Wang J."/>
            <person name="Hirakawa H."/>
            <person name="Shirasawa K."/>
            <person name="Vercoe P."/>
            <person name="Stefanova K."/>
            <person name="Durmic Z."/>
            <person name="Nichols P."/>
            <person name="Revell C."/>
            <person name="Isobe S.N."/>
            <person name="Edwards D."/>
            <person name="Erskine W."/>
        </authorList>
    </citation>
    <scope>NUCLEOTIDE SEQUENCE [LARGE SCALE GENOMIC DNA]</scope>
    <source>
        <strain evidence="3">cv. Daliak</strain>
    </source>
</reference>
<dbReference type="Pfam" id="PF00501">
    <property type="entry name" value="AMP-binding"/>
    <property type="match status" value="1"/>
</dbReference>
<name>A0A2Z6NB80_TRISU</name>
<dbReference type="Proteomes" id="UP000242715">
    <property type="component" value="Unassembled WGS sequence"/>
</dbReference>
<dbReference type="GO" id="GO:0005783">
    <property type="term" value="C:endoplasmic reticulum"/>
    <property type="evidence" value="ECO:0007669"/>
    <property type="project" value="TreeGrafter"/>
</dbReference>
<dbReference type="EMBL" id="DF973836">
    <property type="protein sequence ID" value="GAU40981.1"/>
    <property type="molecule type" value="Genomic_DNA"/>
</dbReference>
<organism evidence="2 3">
    <name type="scientific">Trifolium subterraneum</name>
    <name type="common">Subterranean clover</name>
    <dbReference type="NCBI Taxonomy" id="3900"/>
    <lineage>
        <taxon>Eukaryota</taxon>
        <taxon>Viridiplantae</taxon>
        <taxon>Streptophyta</taxon>
        <taxon>Embryophyta</taxon>
        <taxon>Tracheophyta</taxon>
        <taxon>Spermatophyta</taxon>
        <taxon>Magnoliopsida</taxon>
        <taxon>eudicotyledons</taxon>
        <taxon>Gunneridae</taxon>
        <taxon>Pentapetalae</taxon>
        <taxon>rosids</taxon>
        <taxon>fabids</taxon>
        <taxon>Fabales</taxon>
        <taxon>Fabaceae</taxon>
        <taxon>Papilionoideae</taxon>
        <taxon>50 kb inversion clade</taxon>
        <taxon>NPAAA clade</taxon>
        <taxon>Hologalegina</taxon>
        <taxon>IRL clade</taxon>
        <taxon>Trifolieae</taxon>
        <taxon>Trifolium</taxon>
    </lineage>
</organism>
<protein>
    <recommendedName>
        <fullName evidence="1">AMP-dependent synthetase/ligase domain-containing protein</fullName>
    </recommendedName>
</protein>
<evidence type="ECO:0000313" key="3">
    <source>
        <dbReference type="Proteomes" id="UP000242715"/>
    </source>
</evidence>
<feature type="non-terminal residue" evidence="2">
    <location>
        <position position="196"/>
    </location>
</feature>
<dbReference type="InterPro" id="IPR042099">
    <property type="entry name" value="ANL_N_sf"/>
</dbReference>
<proteinExistence type="predicted"/>
<keyword evidence="3" id="KW-1185">Reference proteome</keyword>
<evidence type="ECO:0000313" key="2">
    <source>
        <dbReference type="EMBL" id="GAU40981.1"/>
    </source>
</evidence>
<dbReference type="GO" id="GO:0016020">
    <property type="term" value="C:membrane"/>
    <property type="evidence" value="ECO:0007669"/>
    <property type="project" value="TreeGrafter"/>
</dbReference>
<dbReference type="GO" id="GO:0004467">
    <property type="term" value="F:long-chain fatty acid-CoA ligase activity"/>
    <property type="evidence" value="ECO:0007669"/>
    <property type="project" value="TreeGrafter"/>
</dbReference>